<reference evidence="2 3" key="1">
    <citation type="submission" date="2020-12" db="EMBL/GenBank/DDBJ databases">
        <title>Metabolic potential, ecology and presence of endohyphal bacteria is reflected in genomic diversity of Mucoromycotina.</title>
        <authorList>
            <person name="Muszewska A."/>
            <person name="Okrasinska A."/>
            <person name="Steczkiewicz K."/>
            <person name="Drgas O."/>
            <person name="Orlowska M."/>
            <person name="Perlinska-Lenart U."/>
            <person name="Aleksandrzak-Piekarczyk T."/>
            <person name="Szatraj K."/>
            <person name="Zielenkiewicz U."/>
            <person name="Pilsyk S."/>
            <person name="Malc E."/>
            <person name="Mieczkowski P."/>
            <person name="Kruszewska J.S."/>
            <person name="Biernat P."/>
            <person name="Pawlowska J."/>
        </authorList>
    </citation>
    <scope>NUCLEOTIDE SEQUENCE [LARGE SCALE GENOMIC DNA]</scope>
    <source>
        <strain evidence="2 3">CBS 142.35</strain>
    </source>
</reference>
<feature type="non-terminal residue" evidence="2">
    <location>
        <position position="1"/>
    </location>
</feature>
<proteinExistence type="predicted"/>
<sequence length="614" mass="69944">QEPSPTTIISEINRPTSTLQQLVGQQSQSAEDVNDKSNESDDDDNDLNQDEELTIIDEEGNLLEVDDREIDELSQAYGQQRLQQQYHNRNNINYQASSSTSINPGQTMTIHSRILKDVFHLMDMIKVSRKYGLSKTFSRAFRDTLFVIDKDDKRLVKTVLENNGTTWEKKLAENPDWIFHRVKRVVPPPEELYPLIKKLFETYGPLRCARTGRPLFDFENWRQAKNVLSTIHLGHVSDPPNIRFYFVRGRDKDGLTLYCCSRGSNSLEGGIHQNLIRSIRAFGASVEYVDALLADYRLRHNIDVGMLNRFERVHDEHYDPWISQHINNLESKLNVPCSYSGPGIHAHSLHLNSSNELFGISPLAATLMESYNIAKSNSYQSPSYKQSSSLDIATLIIINRSTAQVTGAQYKYIAECQKAAYAIISVHTDKEKITFNPILRQHFPNHRKKSIDYLKFTKLWSQEVNGIDIFYKTPEQLNSYFTKWKEIDNIKRTKNNNKEIIEKVSKDLNSSIRKRAAPPAQYPSPSKAPRTGIIAQTDSNFNSSVIATHRSNSPSLIRPAPPSINTQQLAAFMFHQLMLQQLPSSIPGIPLNTRHAEQSFSSGLPSLQHLDTST</sequence>
<protein>
    <submittedName>
        <fullName evidence="2">Uncharacterized protein</fullName>
    </submittedName>
</protein>
<organism evidence="2 3">
    <name type="scientific">Circinella minor</name>
    <dbReference type="NCBI Taxonomy" id="1195481"/>
    <lineage>
        <taxon>Eukaryota</taxon>
        <taxon>Fungi</taxon>
        <taxon>Fungi incertae sedis</taxon>
        <taxon>Mucoromycota</taxon>
        <taxon>Mucoromycotina</taxon>
        <taxon>Mucoromycetes</taxon>
        <taxon>Mucorales</taxon>
        <taxon>Lichtheimiaceae</taxon>
        <taxon>Circinella</taxon>
    </lineage>
</organism>
<accession>A0A8H7RUT3</accession>
<feature type="region of interest" description="Disordered" evidence="1">
    <location>
        <begin position="1"/>
        <end position="48"/>
    </location>
</feature>
<evidence type="ECO:0000313" key="3">
    <source>
        <dbReference type="Proteomes" id="UP000646827"/>
    </source>
</evidence>
<dbReference type="Proteomes" id="UP000646827">
    <property type="component" value="Unassembled WGS sequence"/>
</dbReference>
<comment type="caution">
    <text evidence="2">The sequence shown here is derived from an EMBL/GenBank/DDBJ whole genome shotgun (WGS) entry which is preliminary data.</text>
</comment>
<evidence type="ECO:0000256" key="1">
    <source>
        <dbReference type="SAM" id="MobiDB-lite"/>
    </source>
</evidence>
<dbReference type="OrthoDB" id="2267587at2759"/>
<gene>
    <name evidence="2" type="ORF">INT45_003031</name>
</gene>
<name>A0A8H7RUT3_9FUNG</name>
<feature type="compositionally biased region" description="Polar residues" evidence="1">
    <location>
        <begin position="1"/>
        <end position="30"/>
    </location>
</feature>
<evidence type="ECO:0000313" key="2">
    <source>
        <dbReference type="EMBL" id="KAG2216993.1"/>
    </source>
</evidence>
<dbReference type="AlphaFoldDB" id="A0A8H7RUT3"/>
<dbReference type="EMBL" id="JAEPRB010000338">
    <property type="protein sequence ID" value="KAG2216993.1"/>
    <property type="molecule type" value="Genomic_DNA"/>
</dbReference>
<keyword evidence="3" id="KW-1185">Reference proteome</keyword>